<accession>A0A9X8XBR0</accession>
<evidence type="ECO:0000313" key="1">
    <source>
        <dbReference type="EMBL" id="SMY30954.1"/>
    </source>
</evidence>
<keyword evidence="1" id="KW-0614">Plasmid</keyword>
<dbReference type="AlphaFoldDB" id="A0A9X8XBR0"/>
<gene>
    <name evidence="1" type="ORF">PENCL58_114</name>
</gene>
<protein>
    <submittedName>
        <fullName evidence="1">Toxin-antitoxin system, toxin component</fullName>
    </submittedName>
</protein>
<organism evidence="1">
    <name type="scientific">Enterobacter cloacae</name>
    <dbReference type="NCBI Taxonomy" id="550"/>
    <lineage>
        <taxon>Bacteria</taxon>
        <taxon>Pseudomonadati</taxon>
        <taxon>Pseudomonadota</taxon>
        <taxon>Gammaproteobacteria</taxon>
        <taxon>Enterobacterales</taxon>
        <taxon>Enterobacteriaceae</taxon>
        <taxon>Enterobacter</taxon>
        <taxon>Enterobacter cloacae complex</taxon>
    </lineage>
</organism>
<reference evidence="1" key="1">
    <citation type="submission" date="2017-05" db="EMBL/GenBank/DDBJ databases">
        <authorList>
            <person name="Desmet S."/>
        </authorList>
    </citation>
    <scope>NUCLEOTIDE SEQUENCE</scope>
    <source>
        <strain evidence="1">Enterobacter cloacae ENCL58</strain>
        <plasmid evidence="1">I</plasmid>
    </source>
</reference>
<proteinExistence type="predicted"/>
<name>A0A9X8XBR0_ENTCL</name>
<geneLocation type="plasmid" evidence="1">
    <name>I</name>
</geneLocation>
<sequence length="41" mass="4950">MEHVYIKRHYLAIKDFSASCEGKIIVQLRRVQMHQCSQHHQ</sequence>
<dbReference type="EMBL" id="LT882699">
    <property type="protein sequence ID" value="SMY30954.1"/>
    <property type="molecule type" value="Genomic_DNA"/>
</dbReference>